<dbReference type="EMBL" id="JAJAGQ010000002">
    <property type="protein sequence ID" value="KAJ8570523.1"/>
    <property type="molecule type" value="Genomic_DNA"/>
</dbReference>
<protein>
    <submittedName>
        <fullName evidence="1">Uncharacterized protein</fullName>
    </submittedName>
</protein>
<keyword evidence="2" id="KW-1185">Reference proteome</keyword>
<comment type="caution">
    <text evidence="1">The sequence shown here is derived from an EMBL/GenBank/DDBJ whole genome shotgun (WGS) entry which is preliminary data.</text>
</comment>
<organism evidence="1 2">
    <name type="scientific">Anisodus acutangulus</name>
    <dbReference type="NCBI Taxonomy" id="402998"/>
    <lineage>
        <taxon>Eukaryota</taxon>
        <taxon>Viridiplantae</taxon>
        <taxon>Streptophyta</taxon>
        <taxon>Embryophyta</taxon>
        <taxon>Tracheophyta</taxon>
        <taxon>Spermatophyta</taxon>
        <taxon>Magnoliopsida</taxon>
        <taxon>eudicotyledons</taxon>
        <taxon>Gunneridae</taxon>
        <taxon>Pentapetalae</taxon>
        <taxon>asterids</taxon>
        <taxon>lamiids</taxon>
        <taxon>Solanales</taxon>
        <taxon>Solanaceae</taxon>
        <taxon>Solanoideae</taxon>
        <taxon>Hyoscyameae</taxon>
        <taxon>Anisodus</taxon>
    </lineage>
</organism>
<dbReference type="Proteomes" id="UP001152561">
    <property type="component" value="Unassembled WGS sequence"/>
</dbReference>
<evidence type="ECO:0000313" key="1">
    <source>
        <dbReference type="EMBL" id="KAJ8570523.1"/>
    </source>
</evidence>
<dbReference type="AlphaFoldDB" id="A0A9Q1RSP0"/>
<gene>
    <name evidence="1" type="ORF">K7X08_037495</name>
</gene>
<dbReference type="PANTHER" id="PTHR44375">
    <property type="entry name" value="BETA-KETOACYL-ACP REDUCTASE-LIKE PROTEIN-RELATED"/>
    <property type="match status" value="1"/>
</dbReference>
<proteinExistence type="predicted"/>
<sequence>MSVYICALLIKKDLLLISLQSLVLIVGKLPGGLAYASSKDALNNITKDNHNIALRTIPLRTHGTSNPALTSVVRYLIHDSSEYASGNIFIVDAGATLPGSRSRRHGSFVCLIVGIAPIGYVTDVKTRFTVDSSGSGDCSYVQVPLEM</sequence>
<reference evidence="2" key="1">
    <citation type="journal article" date="2023" name="Proc. Natl. Acad. Sci. U.S.A.">
        <title>Genomic and structural basis for evolution of tropane alkaloid biosynthesis.</title>
        <authorList>
            <person name="Wanga Y.-J."/>
            <person name="Taina T."/>
            <person name="Yua J.-Y."/>
            <person name="Lia J."/>
            <person name="Xua B."/>
            <person name="Chenc J."/>
            <person name="D'Auriad J.C."/>
            <person name="Huanga J.-P."/>
            <person name="Huanga S.-X."/>
        </authorList>
    </citation>
    <scope>NUCLEOTIDE SEQUENCE [LARGE SCALE GENOMIC DNA]</scope>
    <source>
        <strain evidence="2">cv. KIB-2019</strain>
    </source>
</reference>
<name>A0A9Q1RSP0_9SOLA</name>
<dbReference type="PANTHER" id="PTHR44375:SF22">
    <property type="entry name" value="11-BETA-HYDROXYSTEROID DEHYDROGENASE-LIKE 4A"/>
    <property type="match status" value="1"/>
</dbReference>
<dbReference type="OrthoDB" id="47007at2759"/>
<accession>A0A9Q1RSP0</accession>
<evidence type="ECO:0000313" key="2">
    <source>
        <dbReference type="Proteomes" id="UP001152561"/>
    </source>
</evidence>